<gene>
    <name evidence="2" type="ORF">HHL15_08930</name>
</gene>
<organism evidence="2 3">
    <name type="scientific">Zoogloea dura</name>
    <dbReference type="NCBI Taxonomy" id="2728840"/>
    <lineage>
        <taxon>Bacteria</taxon>
        <taxon>Pseudomonadati</taxon>
        <taxon>Pseudomonadota</taxon>
        <taxon>Betaproteobacteria</taxon>
        <taxon>Rhodocyclales</taxon>
        <taxon>Zoogloeaceae</taxon>
        <taxon>Zoogloea</taxon>
    </lineage>
</organism>
<evidence type="ECO:0000313" key="3">
    <source>
        <dbReference type="Proteomes" id="UP000580043"/>
    </source>
</evidence>
<accession>A0A848G3R4</accession>
<name>A0A848G3R4_9RHOO</name>
<feature type="transmembrane region" description="Helical" evidence="1">
    <location>
        <begin position="12"/>
        <end position="31"/>
    </location>
</feature>
<dbReference type="AlphaFoldDB" id="A0A848G3R4"/>
<dbReference type="InterPro" id="IPR034756">
    <property type="entry name" value="T2SSM_b"/>
</dbReference>
<evidence type="ECO:0000313" key="2">
    <source>
        <dbReference type="EMBL" id="NML25862.1"/>
    </source>
</evidence>
<reference evidence="2 3" key="1">
    <citation type="submission" date="2020-04" db="EMBL/GenBank/DDBJ databases">
        <title>Zoogloea sp. G-4-1-14 isolated from soil.</title>
        <authorList>
            <person name="Dahal R.H."/>
        </authorList>
    </citation>
    <scope>NUCLEOTIDE SEQUENCE [LARGE SCALE GENOMIC DNA]</scope>
    <source>
        <strain evidence="2 3">G-4-1-14</strain>
    </source>
</reference>
<dbReference type="Proteomes" id="UP000580043">
    <property type="component" value="Unassembled WGS sequence"/>
</dbReference>
<proteinExistence type="predicted"/>
<protein>
    <submittedName>
        <fullName evidence="2">General secretion pathway protein GspM</fullName>
    </submittedName>
</protein>
<dbReference type="RefSeq" id="WP_169145404.1">
    <property type="nucleotide sequence ID" value="NZ_JABBGA010000005.1"/>
</dbReference>
<keyword evidence="1" id="KW-0812">Transmembrane</keyword>
<dbReference type="NCBIfam" id="NF040576">
    <property type="entry name" value="T2SS_GspM_XpsM"/>
    <property type="match status" value="1"/>
</dbReference>
<keyword evidence="1" id="KW-1133">Transmembrane helix</keyword>
<keyword evidence="1" id="KW-0472">Membrane</keyword>
<keyword evidence="3" id="KW-1185">Reference proteome</keyword>
<evidence type="ECO:0000256" key="1">
    <source>
        <dbReference type="SAM" id="Phobius"/>
    </source>
</evidence>
<comment type="caution">
    <text evidence="2">The sequence shown here is derived from an EMBL/GenBank/DDBJ whole genome shotgun (WGS) entry which is preliminary data.</text>
</comment>
<dbReference type="EMBL" id="JABBGA010000005">
    <property type="protein sequence ID" value="NML25862.1"/>
    <property type="molecule type" value="Genomic_DNA"/>
</dbReference>
<dbReference type="Pfam" id="PF10741">
    <property type="entry name" value="T2SSM_b"/>
    <property type="match status" value="1"/>
</dbReference>
<sequence>MSLVRHRAAISVGLTIAIVVAILAAAGFYAWERQQAAESALADIEPRHARLLGLQGSDVPLKKAVLGAFEGLRRWAYPSDQDPGKAGNDVQQRARRAAEVGGMNIVSSQVLPPRVEGGVEQIPVSLTLEGPLQSLQATLANMTGDRPTIFIDTLGLRSIDKGDPKQPQQVSATLVVISLRMQP</sequence>